<dbReference type="PANTHER" id="PTHR15503">
    <property type="entry name" value="LDOC1 RELATED"/>
    <property type="match status" value="1"/>
</dbReference>
<name>A0A6P5NBP9_ARADU</name>
<sequence>MARDCTRGRNPNAGQSQHQGQVFAVNAKDASKVDPLMGGICLIGDKTLIALYDTGASHSFISFAKVEELGLKMSELAFDLHVHTVHQTVMIRLGCRNQVLLDCFERMIQFMPEGKNGEVVAEGYYLNSIMVHCSGEDCQGYILLTTNTSGNALNLEQIPVVRDFLEVFPEDIPEFPPHREIKFAIELVPGAGPVSIAPYRMAPIELAELKAQLKELLNKRFIQPSVSSLGVPVLLVKKKDGGMRLCVDYQQLNKVMVKNKYLLPRIDDLMD</sequence>
<proteinExistence type="predicted"/>
<dbReference type="RefSeq" id="XP_020992528.1">
    <property type="nucleotide sequence ID" value="XM_021136869.1"/>
</dbReference>
<dbReference type="Gene3D" id="2.40.70.10">
    <property type="entry name" value="Acid Proteases"/>
    <property type="match status" value="1"/>
</dbReference>
<accession>A0A6P5NBP9</accession>
<protein>
    <submittedName>
        <fullName evidence="2">Uncharacterized protein LOC110278627</fullName>
    </submittedName>
</protein>
<dbReference type="SUPFAM" id="SSF56672">
    <property type="entry name" value="DNA/RNA polymerases"/>
    <property type="match status" value="1"/>
</dbReference>
<dbReference type="PANTHER" id="PTHR15503:SF42">
    <property type="entry name" value="ZINC FINGER, CCHC-TYPE, RETROTRANSPOSON GAG DOMAIN, ASPARTIC PEPTIDASE DOMAIN PROTEIN-RELATED"/>
    <property type="match status" value="1"/>
</dbReference>
<reference evidence="2" key="2">
    <citation type="submission" date="2025-08" db="UniProtKB">
        <authorList>
            <consortium name="RefSeq"/>
        </authorList>
    </citation>
    <scope>IDENTIFICATION</scope>
    <source>
        <tissue evidence="2">Whole plant</tissue>
    </source>
</reference>
<dbReference type="Gene3D" id="3.10.10.10">
    <property type="entry name" value="HIV Type 1 Reverse Transcriptase, subunit A, domain 1"/>
    <property type="match status" value="1"/>
</dbReference>
<reference evidence="1" key="1">
    <citation type="journal article" date="2016" name="Nat. Genet.">
        <title>The genome sequences of Arachis duranensis and Arachis ipaensis, the diploid ancestors of cultivated peanut.</title>
        <authorList>
            <person name="Bertioli D.J."/>
            <person name="Cannon S.B."/>
            <person name="Froenicke L."/>
            <person name="Huang G."/>
            <person name="Farmer A.D."/>
            <person name="Cannon E.K."/>
            <person name="Liu X."/>
            <person name="Gao D."/>
            <person name="Clevenger J."/>
            <person name="Dash S."/>
            <person name="Ren L."/>
            <person name="Moretzsohn M.C."/>
            <person name="Shirasawa K."/>
            <person name="Huang W."/>
            <person name="Vidigal B."/>
            <person name="Abernathy B."/>
            <person name="Chu Y."/>
            <person name="Niederhuth C.E."/>
            <person name="Umale P."/>
            <person name="Araujo A.C."/>
            <person name="Kozik A."/>
            <person name="Kim K.D."/>
            <person name="Burow M.D."/>
            <person name="Varshney R.K."/>
            <person name="Wang X."/>
            <person name="Zhang X."/>
            <person name="Barkley N."/>
            <person name="Guimaraes P.M."/>
            <person name="Isobe S."/>
            <person name="Guo B."/>
            <person name="Liao B."/>
            <person name="Stalker H.T."/>
            <person name="Schmitz R.J."/>
            <person name="Scheffler B.E."/>
            <person name="Leal-Bertioli S.C."/>
            <person name="Xun X."/>
            <person name="Jackson S.A."/>
            <person name="Michelmore R."/>
            <person name="Ozias-Akins P."/>
        </authorList>
    </citation>
    <scope>NUCLEOTIDE SEQUENCE [LARGE SCALE GENOMIC DNA]</scope>
    <source>
        <strain evidence="1">cv. V14167</strain>
    </source>
</reference>
<dbReference type="KEGG" id="adu:110278627"/>
<dbReference type="InterPro" id="IPR032567">
    <property type="entry name" value="RTL1-rel"/>
</dbReference>
<organism evidence="1 2">
    <name type="scientific">Arachis duranensis</name>
    <name type="common">Wild peanut</name>
    <dbReference type="NCBI Taxonomy" id="130453"/>
    <lineage>
        <taxon>Eukaryota</taxon>
        <taxon>Viridiplantae</taxon>
        <taxon>Streptophyta</taxon>
        <taxon>Embryophyta</taxon>
        <taxon>Tracheophyta</taxon>
        <taxon>Spermatophyta</taxon>
        <taxon>Magnoliopsida</taxon>
        <taxon>eudicotyledons</taxon>
        <taxon>Gunneridae</taxon>
        <taxon>Pentapetalae</taxon>
        <taxon>rosids</taxon>
        <taxon>fabids</taxon>
        <taxon>Fabales</taxon>
        <taxon>Fabaceae</taxon>
        <taxon>Papilionoideae</taxon>
        <taxon>50 kb inversion clade</taxon>
        <taxon>dalbergioids sensu lato</taxon>
        <taxon>Dalbergieae</taxon>
        <taxon>Pterocarpus clade</taxon>
        <taxon>Arachis</taxon>
    </lineage>
</organism>
<keyword evidence="1" id="KW-1185">Reference proteome</keyword>
<dbReference type="AlphaFoldDB" id="A0A6P5NBP9"/>
<dbReference type="Pfam" id="PF08284">
    <property type="entry name" value="RVP_2"/>
    <property type="match status" value="1"/>
</dbReference>
<dbReference type="CDD" id="cd00303">
    <property type="entry name" value="retropepsin_like"/>
    <property type="match status" value="1"/>
</dbReference>
<dbReference type="InterPro" id="IPR043502">
    <property type="entry name" value="DNA/RNA_pol_sf"/>
</dbReference>
<dbReference type="InterPro" id="IPR021109">
    <property type="entry name" value="Peptidase_aspartic_dom_sf"/>
</dbReference>
<dbReference type="GeneID" id="110278627"/>
<evidence type="ECO:0000313" key="2">
    <source>
        <dbReference type="RefSeq" id="XP_020992528.1"/>
    </source>
</evidence>
<dbReference type="SUPFAM" id="SSF50630">
    <property type="entry name" value="Acid proteases"/>
    <property type="match status" value="1"/>
</dbReference>
<dbReference type="Proteomes" id="UP000515211">
    <property type="component" value="Chromosome 3"/>
</dbReference>
<gene>
    <name evidence="2" type="primary">LOC110278627</name>
</gene>
<evidence type="ECO:0000313" key="1">
    <source>
        <dbReference type="Proteomes" id="UP000515211"/>
    </source>
</evidence>